<feature type="compositionally biased region" description="Basic and acidic residues" evidence="1">
    <location>
        <begin position="16"/>
        <end position="27"/>
    </location>
</feature>
<feature type="region of interest" description="Disordered" evidence="1">
    <location>
        <begin position="529"/>
        <end position="560"/>
    </location>
</feature>
<evidence type="ECO:0008006" key="4">
    <source>
        <dbReference type="Google" id="ProtNLM"/>
    </source>
</evidence>
<feature type="region of interest" description="Disordered" evidence="1">
    <location>
        <begin position="658"/>
        <end position="729"/>
    </location>
</feature>
<dbReference type="EMBL" id="MZNU01000326">
    <property type="protein sequence ID" value="OWP00372.1"/>
    <property type="molecule type" value="Genomic_DNA"/>
</dbReference>
<feature type="region of interest" description="Disordered" evidence="1">
    <location>
        <begin position="178"/>
        <end position="210"/>
    </location>
</feature>
<evidence type="ECO:0000313" key="2">
    <source>
        <dbReference type="EMBL" id="OWP00372.1"/>
    </source>
</evidence>
<sequence length="827" mass="91212">MDVTSLLNANSLAVEQQRENDGEERKVGAATKTPSRNRTPWDAGGYSLPINTVSSPSTPPKNEELGRCDSESTPTSPRHKFSDSRSSLSSFASSLQSASHSRFSSLSTVSSATPSSTFTEALLSTLGPQPSLLDFGHPSGTDETQTTPGYPRLGGSISPTGSLDALALVAENEMAGQQANRNAETAKASLMKGKEEVSKGEDRPSSPSDAILIKRTTVPSLRLDTGEQDFNGFIGLQGLEQAQPGNHFLSTHLESHYKPMSHARSHKRALSAPDVPALVNGFMTGFTMSDNKSSMGPRAEPTPPSSYHPDRTSPTNIPAYVSPDTPPPITHGEILATQTILCMYIPNCDTGSQLRKAISHIFGRNKMCTRLIPAEVWVHYCRKHYQRSRYRNPKEYAKLQCDLVQQQIRRVHEWSAENSSKGLPGVVKDWGLAVRKREQKRLDDLNGAKKRNAHAAFDENINSDEEVNGRANIALPATAVPDWLLQECGNGYSTQKILEIFNRLHNEILADNMPCFPDIEILPNIAVDGEEPKSPKGYTRRNSAVRGHTRSQSLSVAAMKPSSYSQSLGVTAMKLGSYSHDRRMSQPVTWSQGGGYNFQAQKKRRPNGMSETDSSDSSFSPYPRPRLVERQQAGHVAHLSHRSMFPNIKENCEEERYSYGNRHSHATVPLPAPTPQRSGGQSMAAHLEMGNAPSGRRSNHQRSQSDMSAFTQGTRGYSQSPSMSSGYMIDPSHYAHNNYDQGFAAHRAELRQDSRFHETQAQQFSHNQSMHHGRHQSMSMVPSSAMYSAQMSSAYHPQATQYQASVPISRTRVMETQQAHNLYADRH</sequence>
<evidence type="ECO:0000256" key="1">
    <source>
        <dbReference type="SAM" id="MobiDB-lite"/>
    </source>
</evidence>
<dbReference type="InParanoid" id="A0A218YY25"/>
<feature type="compositionally biased region" description="Low complexity" evidence="1">
    <location>
        <begin position="610"/>
        <end position="620"/>
    </location>
</feature>
<keyword evidence="3" id="KW-1185">Reference proteome</keyword>
<feature type="compositionally biased region" description="Basic and acidic residues" evidence="1">
    <location>
        <begin position="192"/>
        <end position="204"/>
    </location>
</feature>
<protein>
    <recommendedName>
        <fullName evidence="4">ORP1 like protein</fullName>
    </recommendedName>
</protein>
<dbReference type="OrthoDB" id="4161595at2759"/>
<feature type="compositionally biased region" description="Polar residues" evidence="1">
    <location>
        <begin position="1"/>
        <end position="14"/>
    </location>
</feature>
<comment type="caution">
    <text evidence="2">The sequence shown here is derived from an EMBL/GenBank/DDBJ whole genome shotgun (WGS) entry which is preliminary data.</text>
</comment>
<feature type="compositionally biased region" description="Low complexity" evidence="1">
    <location>
        <begin position="84"/>
        <end position="94"/>
    </location>
</feature>
<accession>A0A218YY25</accession>
<dbReference type="Proteomes" id="UP000242519">
    <property type="component" value="Unassembled WGS sequence"/>
</dbReference>
<feature type="compositionally biased region" description="Polar residues" evidence="1">
    <location>
        <begin position="701"/>
        <end position="725"/>
    </location>
</feature>
<feature type="region of interest" description="Disordered" evidence="1">
    <location>
        <begin position="1"/>
        <end position="94"/>
    </location>
</feature>
<feature type="region of interest" description="Disordered" evidence="1">
    <location>
        <begin position="289"/>
        <end position="315"/>
    </location>
</feature>
<dbReference type="AlphaFoldDB" id="A0A218YY25"/>
<name>A0A218YY25_9HELO</name>
<feature type="region of interest" description="Disordered" evidence="1">
    <location>
        <begin position="585"/>
        <end position="624"/>
    </location>
</feature>
<evidence type="ECO:0000313" key="3">
    <source>
        <dbReference type="Proteomes" id="UP000242519"/>
    </source>
</evidence>
<dbReference type="STRING" id="503106.A0A218YY25"/>
<proteinExistence type="predicted"/>
<organism evidence="2 3">
    <name type="scientific">Diplocarpon coronariae</name>
    <dbReference type="NCBI Taxonomy" id="2795749"/>
    <lineage>
        <taxon>Eukaryota</taxon>
        <taxon>Fungi</taxon>
        <taxon>Dikarya</taxon>
        <taxon>Ascomycota</taxon>
        <taxon>Pezizomycotina</taxon>
        <taxon>Leotiomycetes</taxon>
        <taxon>Helotiales</taxon>
        <taxon>Drepanopezizaceae</taxon>
        <taxon>Diplocarpon</taxon>
    </lineage>
</organism>
<reference evidence="2 3" key="1">
    <citation type="submission" date="2017-04" db="EMBL/GenBank/DDBJ databases">
        <title>Draft genome sequence of Marssonina coronaria NL1: causal agent of apple blotch.</title>
        <authorList>
            <person name="Cheng Q."/>
        </authorList>
    </citation>
    <scope>NUCLEOTIDE SEQUENCE [LARGE SCALE GENOMIC DNA]</scope>
    <source>
        <strain evidence="2 3">NL1</strain>
    </source>
</reference>
<gene>
    <name evidence="2" type="ORF">B2J93_3922</name>
</gene>
<feature type="compositionally biased region" description="Basic and acidic residues" evidence="1">
    <location>
        <begin position="61"/>
        <end position="70"/>
    </location>
</feature>